<gene>
    <name evidence="6" type="ORF">SAMN02745126_02273</name>
</gene>
<dbReference type="Proteomes" id="UP000190092">
    <property type="component" value="Unassembled WGS sequence"/>
</dbReference>
<dbReference type="Gene3D" id="1.10.10.10">
    <property type="entry name" value="Winged helix-like DNA-binding domain superfamily/Winged helix DNA-binding domain"/>
    <property type="match status" value="1"/>
</dbReference>
<dbReference type="InterPro" id="IPR036390">
    <property type="entry name" value="WH_DNA-bd_sf"/>
</dbReference>
<keyword evidence="4" id="KW-0804">Transcription</keyword>
<dbReference type="GO" id="GO:0003700">
    <property type="term" value="F:DNA-binding transcription factor activity"/>
    <property type="evidence" value="ECO:0007669"/>
    <property type="project" value="InterPro"/>
</dbReference>
<reference evidence="7" key="1">
    <citation type="submission" date="2017-02" db="EMBL/GenBank/DDBJ databases">
        <authorList>
            <person name="Varghese N."/>
            <person name="Submissions S."/>
        </authorList>
    </citation>
    <scope>NUCLEOTIDE SEQUENCE [LARGE SCALE GENOMIC DNA]</scope>
    <source>
        <strain evidence="7">ATCC 27094</strain>
    </source>
</reference>
<evidence type="ECO:0000313" key="6">
    <source>
        <dbReference type="EMBL" id="SJZ78236.1"/>
    </source>
</evidence>
<dbReference type="AlphaFoldDB" id="A0A1T4NGP4"/>
<evidence type="ECO:0000256" key="1">
    <source>
        <dbReference type="ARBA" id="ARBA00009437"/>
    </source>
</evidence>
<evidence type="ECO:0000313" key="7">
    <source>
        <dbReference type="Proteomes" id="UP000190092"/>
    </source>
</evidence>
<organism evidence="6 7">
    <name type="scientific">Enhydrobacter aerosaccus</name>
    <dbReference type="NCBI Taxonomy" id="225324"/>
    <lineage>
        <taxon>Bacteria</taxon>
        <taxon>Pseudomonadati</taxon>
        <taxon>Pseudomonadota</taxon>
        <taxon>Alphaproteobacteria</taxon>
        <taxon>Hyphomicrobiales</taxon>
        <taxon>Enhydrobacter</taxon>
    </lineage>
</organism>
<feature type="domain" description="HTH lysR-type" evidence="5">
    <location>
        <begin position="4"/>
        <end position="61"/>
    </location>
</feature>
<dbReference type="SUPFAM" id="SSF46785">
    <property type="entry name" value="Winged helix' DNA-binding domain"/>
    <property type="match status" value="1"/>
</dbReference>
<keyword evidence="3" id="KW-0238">DNA-binding</keyword>
<dbReference type="EMBL" id="FUWJ01000002">
    <property type="protein sequence ID" value="SJZ78236.1"/>
    <property type="molecule type" value="Genomic_DNA"/>
</dbReference>
<dbReference type="PROSITE" id="PS50931">
    <property type="entry name" value="HTH_LYSR"/>
    <property type="match status" value="1"/>
</dbReference>
<accession>A0A1T4NGP4</accession>
<dbReference type="RefSeq" id="WP_085933979.1">
    <property type="nucleotide sequence ID" value="NZ_FUWJ01000002.1"/>
</dbReference>
<dbReference type="SUPFAM" id="SSF53850">
    <property type="entry name" value="Periplasmic binding protein-like II"/>
    <property type="match status" value="1"/>
</dbReference>
<dbReference type="PANTHER" id="PTHR30537">
    <property type="entry name" value="HTH-TYPE TRANSCRIPTIONAL REGULATOR"/>
    <property type="match status" value="1"/>
</dbReference>
<dbReference type="InterPro" id="IPR036388">
    <property type="entry name" value="WH-like_DNA-bd_sf"/>
</dbReference>
<evidence type="ECO:0000256" key="3">
    <source>
        <dbReference type="ARBA" id="ARBA00023125"/>
    </source>
</evidence>
<sequence>MSQLPLRAIEAFVAAAREGSLARAALVLSITVPAVSRRVQILEQQLGVRLFHRLPRGLALTSAGERYFAELGPAWEVLQKATAAARISARRPLRISVIPTFAANWLLPRLARDGMRPAGMEIELETSADYVDLEIRQDIDCALRLGRGPWPGLIGRSFLPIEAYPVASPAFCSGHSIIRKPHHLLRHTLIGSTHQPDFWPEWFRLGGRAFEPAAYRSYDNLQLVYEAAAAGLGIAIGLDPLVRPYLESRRLVRLDIGSVMLSRSFHIVRRKGRPSGKAFERFSTWLQGEAQVAA</sequence>
<evidence type="ECO:0000256" key="2">
    <source>
        <dbReference type="ARBA" id="ARBA00023015"/>
    </source>
</evidence>
<evidence type="ECO:0000259" key="5">
    <source>
        <dbReference type="PROSITE" id="PS50931"/>
    </source>
</evidence>
<dbReference type="GO" id="GO:0006351">
    <property type="term" value="P:DNA-templated transcription"/>
    <property type="evidence" value="ECO:0007669"/>
    <property type="project" value="TreeGrafter"/>
</dbReference>
<dbReference type="InterPro" id="IPR000847">
    <property type="entry name" value="LysR_HTH_N"/>
</dbReference>
<evidence type="ECO:0000256" key="4">
    <source>
        <dbReference type="ARBA" id="ARBA00023163"/>
    </source>
</evidence>
<keyword evidence="2" id="KW-0805">Transcription regulation</keyword>
<dbReference type="OrthoDB" id="9794694at2"/>
<dbReference type="PRINTS" id="PR00039">
    <property type="entry name" value="HTHLYSR"/>
</dbReference>
<keyword evidence="7" id="KW-1185">Reference proteome</keyword>
<dbReference type="GO" id="GO:0043565">
    <property type="term" value="F:sequence-specific DNA binding"/>
    <property type="evidence" value="ECO:0007669"/>
    <property type="project" value="TreeGrafter"/>
</dbReference>
<comment type="similarity">
    <text evidence="1">Belongs to the LysR transcriptional regulatory family.</text>
</comment>
<dbReference type="Pfam" id="PF00126">
    <property type="entry name" value="HTH_1"/>
    <property type="match status" value="1"/>
</dbReference>
<dbReference type="Gene3D" id="3.40.190.10">
    <property type="entry name" value="Periplasmic binding protein-like II"/>
    <property type="match status" value="2"/>
</dbReference>
<dbReference type="InterPro" id="IPR058163">
    <property type="entry name" value="LysR-type_TF_proteobact-type"/>
</dbReference>
<dbReference type="InterPro" id="IPR005119">
    <property type="entry name" value="LysR_subst-bd"/>
</dbReference>
<proteinExistence type="inferred from homology"/>
<protein>
    <submittedName>
        <fullName evidence="6">LysR family transcriptional regulator, glycine cleavage system transcriptional activator</fullName>
    </submittedName>
</protein>
<dbReference type="FunFam" id="1.10.10.10:FF:000001">
    <property type="entry name" value="LysR family transcriptional regulator"/>
    <property type="match status" value="1"/>
</dbReference>
<dbReference type="STRING" id="225324.SAMN02745126_02273"/>
<name>A0A1T4NGP4_9HYPH</name>
<dbReference type="Pfam" id="PF03466">
    <property type="entry name" value="LysR_substrate"/>
    <property type="match status" value="1"/>
</dbReference>
<dbReference type="PANTHER" id="PTHR30537:SF79">
    <property type="entry name" value="TRANSCRIPTIONAL REGULATOR-RELATED"/>
    <property type="match status" value="1"/>
</dbReference>